<dbReference type="Pfam" id="PF13560">
    <property type="entry name" value="HTH_31"/>
    <property type="match status" value="1"/>
</dbReference>
<dbReference type="Pfam" id="PF17765">
    <property type="entry name" value="MLTR_LBD"/>
    <property type="match status" value="1"/>
</dbReference>
<dbReference type="EMBL" id="CP014209">
    <property type="protein sequence ID" value="ANC31827.1"/>
    <property type="molecule type" value="Genomic_DNA"/>
</dbReference>
<feature type="domain" description="HTH cro/C1-type" evidence="1">
    <location>
        <begin position="36"/>
        <end position="83"/>
    </location>
</feature>
<gene>
    <name evidence="2" type="ORF">I598_2287</name>
</gene>
<dbReference type="Gene3D" id="3.30.450.180">
    <property type="match status" value="1"/>
</dbReference>
<sequence>MDLKAETREFLASRRARITPDRAGLPAYGGNRRVPGLRREEVAMLAGVSVDYYTRLERGNLGGVSESVLESLAEALQLDEAERAHLADLARAANTTGAARTRARRRRPATVRPVVQRVVDAMTGAAAVVRNGRLDVLATNALGRALYAPMYDSPSFVPGEPLNTARFHFLDTAAAQVYWGDKWPKVAHDAVAILRTEAGRNPYDSTLTALVGELSTRSEDFRRLWASHDVRLHRTGTKVFHHPQVGALELDYEALELPGDPGLQLNVYTAAPGSPSDDGLKLLATWAATALAESATAAAPGAQDAAPGRVD</sequence>
<dbReference type="Gene3D" id="1.10.260.40">
    <property type="entry name" value="lambda repressor-like DNA-binding domains"/>
    <property type="match status" value="1"/>
</dbReference>
<organism evidence="2 3">
    <name type="scientific">Isoptericola dokdonensis DS-3</name>
    <dbReference type="NCBI Taxonomy" id="1300344"/>
    <lineage>
        <taxon>Bacteria</taxon>
        <taxon>Bacillati</taxon>
        <taxon>Actinomycetota</taxon>
        <taxon>Actinomycetes</taxon>
        <taxon>Micrococcales</taxon>
        <taxon>Promicromonosporaceae</taxon>
        <taxon>Isoptericola</taxon>
    </lineage>
</organism>
<dbReference type="CDD" id="cd00093">
    <property type="entry name" value="HTH_XRE"/>
    <property type="match status" value="1"/>
</dbReference>
<keyword evidence="3" id="KW-1185">Reference proteome</keyword>
<dbReference type="Proteomes" id="UP000076794">
    <property type="component" value="Chromosome"/>
</dbReference>
<evidence type="ECO:0000259" key="1">
    <source>
        <dbReference type="PROSITE" id="PS50943"/>
    </source>
</evidence>
<dbReference type="PANTHER" id="PTHR35010">
    <property type="entry name" value="BLL4672 PROTEIN-RELATED"/>
    <property type="match status" value="1"/>
</dbReference>
<dbReference type="PROSITE" id="PS50943">
    <property type="entry name" value="HTH_CROC1"/>
    <property type="match status" value="1"/>
</dbReference>
<dbReference type="RefSeq" id="WP_068203055.1">
    <property type="nucleotide sequence ID" value="NZ_CP014209.1"/>
</dbReference>
<dbReference type="KEGG" id="ido:I598_2287"/>
<dbReference type="SUPFAM" id="SSF47413">
    <property type="entry name" value="lambda repressor-like DNA-binding domains"/>
    <property type="match status" value="1"/>
</dbReference>
<dbReference type="SMART" id="SM00530">
    <property type="entry name" value="HTH_XRE"/>
    <property type="match status" value="1"/>
</dbReference>
<accession>A0A161IEM6</accession>
<proteinExistence type="predicted"/>
<dbReference type="InterPro" id="IPR001387">
    <property type="entry name" value="Cro/C1-type_HTH"/>
</dbReference>
<reference evidence="2 3" key="1">
    <citation type="submission" date="2016-01" db="EMBL/GenBank/DDBJ databases">
        <title>Complete genome sequence of a soil Actinobacterium, Isoptericola dokdonensis DS-3.</title>
        <authorList>
            <person name="Kwon S.-K."/>
            <person name="Kim J.F."/>
        </authorList>
    </citation>
    <scope>NUCLEOTIDE SEQUENCE [LARGE SCALE GENOMIC DNA]</scope>
    <source>
        <strain evidence="2 3">DS-3</strain>
    </source>
</reference>
<dbReference type="PATRIC" id="fig|1300344.3.peg.2295"/>
<evidence type="ECO:0000313" key="2">
    <source>
        <dbReference type="EMBL" id="ANC31827.1"/>
    </source>
</evidence>
<dbReference type="InterPro" id="IPR041413">
    <property type="entry name" value="MLTR_LBD"/>
</dbReference>
<dbReference type="OrthoDB" id="3518652at2"/>
<evidence type="ECO:0000313" key="3">
    <source>
        <dbReference type="Proteomes" id="UP000076794"/>
    </source>
</evidence>
<dbReference type="GO" id="GO:0003677">
    <property type="term" value="F:DNA binding"/>
    <property type="evidence" value="ECO:0007669"/>
    <property type="project" value="InterPro"/>
</dbReference>
<dbReference type="InterPro" id="IPR010982">
    <property type="entry name" value="Lambda_DNA-bd_dom_sf"/>
</dbReference>
<protein>
    <recommendedName>
        <fullName evidence="1">HTH cro/C1-type domain-containing protein</fullName>
    </recommendedName>
</protein>
<dbReference type="PANTHER" id="PTHR35010:SF2">
    <property type="entry name" value="BLL4672 PROTEIN"/>
    <property type="match status" value="1"/>
</dbReference>
<dbReference type="STRING" id="1300344.I598_2287"/>
<name>A0A161IEM6_9MICO</name>
<dbReference type="AlphaFoldDB" id="A0A161IEM6"/>